<feature type="binding site" evidence="9">
    <location>
        <position position="221"/>
    </location>
    <ligand>
        <name>tRNA</name>
        <dbReference type="ChEBI" id="CHEBI:17843"/>
    </ligand>
</feature>
<dbReference type="Pfam" id="PF08331">
    <property type="entry name" value="QueG_DUF1730"/>
    <property type="match status" value="1"/>
</dbReference>
<comment type="subcellular location">
    <subcellularLocation>
        <location evidence="9">Cytoplasm</location>
    </subcellularLocation>
</comment>
<feature type="binding site" evidence="9">
    <location>
        <position position="246"/>
    </location>
    <ligand>
        <name>[4Fe-4S] cluster</name>
        <dbReference type="ChEBI" id="CHEBI:49883"/>
        <label>1</label>
    </ligand>
</feature>
<keyword evidence="12" id="KW-1185">Reference proteome</keyword>
<keyword evidence="9" id="KW-0846">Cobalamin</keyword>
<dbReference type="InterPro" id="IPR017900">
    <property type="entry name" value="4Fe4S_Fe_S_CS"/>
</dbReference>
<dbReference type="Pfam" id="PF13484">
    <property type="entry name" value="Fer4_16"/>
    <property type="match status" value="1"/>
</dbReference>
<accession>A0A562YFY9</accession>
<feature type="binding site" evidence="9">
    <location>
        <position position="61"/>
    </location>
    <ligand>
        <name>cob(II)alamin</name>
        <dbReference type="ChEBI" id="CHEBI:16304"/>
    </ligand>
</feature>
<evidence type="ECO:0000256" key="4">
    <source>
        <dbReference type="ARBA" id="ARBA00022723"/>
    </source>
</evidence>
<feature type="binding site" evidence="9">
    <location>
        <position position="196"/>
    </location>
    <ligand>
        <name>[4Fe-4S] cluster</name>
        <dbReference type="ChEBI" id="CHEBI:49883"/>
        <label>2</label>
    </ligand>
</feature>
<evidence type="ECO:0000256" key="5">
    <source>
        <dbReference type="ARBA" id="ARBA00022785"/>
    </source>
</evidence>
<evidence type="ECO:0000256" key="9">
    <source>
        <dbReference type="HAMAP-Rule" id="MF_00916"/>
    </source>
</evidence>
<comment type="pathway">
    <text evidence="9">tRNA modification; tRNA-queuosine biosynthesis.</text>
</comment>
<feature type="binding site" evidence="9">
    <location>
        <position position="192"/>
    </location>
    <ligand>
        <name>[4Fe-4S] cluster</name>
        <dbReference type="ChEBI" id="CHEBI:49883"/>
        <label>1</label>
    </ligand>
</feature>
<reference evidence="11 12" key="1">
    <citation type="submission" date="2019-07" db="EMBL/GenBank/DDBJ databases">
        <title>Seonamhaeicola sp. W255 draft genome.</title>
        <authorList>
            <person name="Zhang X.-Y."/>
            <person name="Zhang R."/>
            <person name="Zhong Y.-L."/>
            <person name="Du Z.-J."/>
        </authorList>
    </citation>
    <scope>NUCLEOTIDE SEQUENCE [LARGE SCALE GENOMIC DNA]</scope>
    <source>
        <strain evidence="11 12">W255</strain>
    </source>
</reference>
<feature type="binding site" evidence="9">
    <location>
        <position position="167"/>
    </location>
    <ligand>
        <name>cob(II)alamin</name>
        <dbReference type="ChEBI" id="CHEBI:16304"/>
    </ligand>
</feature>
<dbReference type="AlphaFoldDB" id="A0A562YFY9"/>
<evidence type="ECO:0000313" key="12">
    <source>
        <dbReference type="Proteomes" id="UP000295814"/>
    </source>
</evidence>
<evidence type="ECO:0000313" key="11">
    <source>
        <dbReference type="EMBL" id="TWO33793.1"/>
    </source>
</evidence>
<feature type="binding site" evidence="9">
    <location>
        <position position="239"/>
    </location>
    <ligand>
        <name>[4Fe-4S] cluster</name>
        <dbReference type="ChEBI" id="CHEBI:49883"/>
        <label>2</label>
    </ligand>
</feature>
<comment type="cofactor">
    <cofactor evidence="9">
        <name>cob(II)alamin</name>
        <dbReference type="ChEBI" id="CHEBI:16304"/>
    </cofactor>
</comment>
<comment type="caution">
    <text evidence="9">Lacks conserved residue(s) required for the propagation of feature annotation.</text>
</comment>
<dbReference type="GO" id="GO:0031419">
    <property type="term" value="F:cobalamin binding"/>
    <property type="evidence" value="ECO:0007669"/>
    <property type="project" value="UniProtKB-KW"/>
</dbReference>
<dbReference type="SUPFAM" id="SSF46548">
    <property type="entry name" value="alpha-helical ferredoxin"/>
    <property type="match status" value="1"/>
</dbReference>
<sequence>MMGAKSKYTKLIKTEAKRLGFLSCGISKAEFLEEEAPRLEKWLNQNMHGEMQYMENHFDKRLDPTKLVEDSKSVVSLLLNYFPSQEQTANSYKLSKYAYGTDYHFVIKDKLTALLHFIQDEIGEVHGRAFVDSAPVLDKAWAAKSGLGWIGKHSNLLTQQVGSFYFIAELIIDLELEYDTPVTGHCGTCTACIDACPTEAITEPYVVDGSKCISYFTIELKENIPSEFKGKFDDWIFGCDVCQDVCPWNRFSKPHNEPLFNPHPELLSMSKQDWEEITEETFRKVFKNSAVKRTKFNGLKRNINFLKD</sequence>
<dbReference type="InterPro" id="IPR013542">
    <property type="entry name" value="QueG_DUF1730"/>
</dbReference>
<feature type="domain" description="4Fe-4S ferredoxin-type" evidence="10">
    <location>
        <begin position="174"/>
        <end position="206"/>
    </location>
</feature>
<organism evidence="11 12">
    <name type="scientific">Seonamhaeicola sediminis</name>
    <dbReference type="NCBI Taxonomy" id="2528206"/>
    <lineage>
        <taxon>Bacteria</taxon>
        <taxon>Pseudomonadati</taxon>
        <taxon>Bacteroidota</taxon>
        <taxon>Flavobacteriia</taxon>
        <taxon>Flavobacteriales</taxon>
        <taxon>Flavobacteriaceae</taxon>
    </lineage>
</organism>
<dbReference type="GO" id="GO:0005737">
    <property type="term" value="C:cytoplasm"/>
    <property type="evidence" value="ECO:0007669"/>
    <property type="project" value="UniProtKB-SubCell"/>
</dbReference>
<comment type="caution">
    <text evidence="11">The sequence shown here is derived from an EMBL/GenBank/DDBJ whole genome shotgun (WGS) entry which is preliminary data.</text>
</comment>
<dbReference type="PANTHER" id="PTHR30002:SF4">
    <property type="entry name" value="EPOXYQUEUOSINE REDUCTASE"/>
    <property type="match status" value="1"/>
</dbReference>
<dbReference type="NCBIfam" id="TIGR00276">
    <property type="entry name" value="tRNA epoxyqueuosine(34) reductase QueG"/>
    <property type="match status" value="1"/>
</dbReference>
<evidence type="ECO:0000256" key="7">
    <source>
        <dbReference type="ARBA" id="ARBA00023004"/>
    </source>
</evidence>
<dbReference type="GO" id="GO:0051539">
    <property type="term" value="F:4 iron, 4 sulfur cluster binding"/>
    <property type="evidence" value="ECO:0007669"/>
    <property type="project" value="UniProtKB-KW"/>
</dbReference>
<proteinExistence type="inferred from homology"/>
<comment type="catalytic activity">
    <reaction evidence="9">
        <text>epoxyqueuosine(34) in tRNA + AH2 = queuosine(34) in tRNA + A + H2O</text>
        <dbReference type="Rhea" id="RHEA:32159"/>
        <dbReference type="Rhea" id="RHEA-COMP:18571"/>
        <dbReference type="Rhea" id="RHEA-COMP:18582"/>
        <dbReference type="ChEBI" id="CHEBI:13193"/>
        <dbReference type="ChEBI" id="CHEBI:15377"/>
        <dbReference type="ChEBI" id="CHEBI:17499"/>
        <dbReference type="ChEBI" id="CHEBI:194431"/>
        <dbReference type="ChEBI" id="CHEBI:194443"/>
        <dbReference type="EC" id="1.17.99.6"/>
    </reaction>
</comment>
<dbReference type="EC" id="1.17.99.6" evidence="9"/>
<dbReference type="GO" id="GO:0008616">
    <property type="term" value="P:tRNA queuosine(34) biosynthetic process"/>
    <property type="evidence" value="ECO:0007669"/>
    <property type="project" value="UniProtKB-UniRule"/>
</dbReference>
<dbReference type="GO" id="GO:0052693">
    <property type="term" value="F:epoxyqueuosine reductase activity"/>
    <property type="evidence" value="ECO:0007669"/>
    <property type="project" value="UniProtKB-UniRule"/>
</dbReference>
<evidence type="ECO:0000256" key="8">
    <source>
        <dbReference type="ARBA" id="ARBA00023014"/>
    </source>
</evidence>
<dbReference type="InterPro" id="IPR004453">
    <property type="entry name" value="QueG"/>
</dbReference>
<keyword evidence="4 9" id="KW-0479">Metal-binding</keyword>
<dbReference type="HAMAP" id="MF_00916">
    <property type="entry name" value="QueG"/>
    <property type="match status" value="1"/>
</dbReference>
<feature type="binding site" evidence="9">
    <location>
        <position position="156"/>
    </location>
    <ligand>
        <name>cob(II)alamin</name>
        <dbReference type="ChEBI" id="CHEBI:16304"/>
    </ligand>
</feature>
<feature type="binding site" evidence="9">
    <location>
        <position position="132"/>
    </location>
    <ligand>
        <name>cob(II)alamin</name>
        <dbReference type="ChEBI" id="CHEBI:16304"/>
    </ligand>
</feature>
<name>A0A562YFY9_9FLAO</name>
<keyword evidence="1 9" id="KW-0004">4Fe-4S</keyword>
<comment type="function">
    <text evidence="9">Catalyzes the conversion of epoxyqueuosine (oQ) to queuosine (Q), which is a hypermodified base found in the wobble positions of tRNA(Asp), tRNA(Asn), tRNA(His) and tRNA(Tyr).</text>
</comment>
<keyword evidence="6 9" id="KW-0560">Oxidoreductase</keyword>
<feature type="binding site" evidence="9">
    <location>
        <position position="186"/>
    </location>
    <ligand>
        <name>[4Fe-4S] cluster</name>
        <dbReference type="ChEBI" id="CHEBI:49883"/>
        <label>1</label>
    </ligand>
</feature>
<evidence type="ECO:0000256" key="1">
    <source>
        <dbReference type="ARBA" id="ARBA00022485"/>
    </source>
</evidence>
<dbReference type="GO" id="GO:0046872">
    <property type="term" value="F:metal ion binding"/>
    <property type="evidence" value="ECO:0007669"/>
    <property type="project" value="UniProtKB-KW"/>
</dbReference>
<dbReference type="Proteomes" id="UP000295814">
    <property type="component" value="Unassembled WGS sequence"/>
</dbReference>
<dbReference type="PANTHER" id="PTHR30002">
    <property type="entry name" value="EPOXYQUEUOSINE REDUCTASE"/>
    <property type="match status" value="1"/>
</dbReference>
<keyword evidence="7 9" id="KW-0408">Iron</keyword>
<protein>
    <recommendedName>
        <fullName evidence="9">Epoxyqueuosine reductase</fullName>
        <ecNumber evidence="9">1.17.99.6</ecNumber>
    </recommendedName>
    <alternativeName>
        <fullName evidence="9">Queuosine biosynthesis protein QueG</fullName>
    </alternativeName>
</protein>
<evidence type="ECO:0000259" key="10">
    <source>
        <dbReference type="PROSITE" id="PS51379"/>
    </source>
</evidence>
<keyword evidence="9" id="KW-0170">Cobalt</keyword>
<comment type="similarity">
    <text evidence="9">Belongs to the QueG family.</text>
</comment>
<dbReference type="OrthoDB" id="9784571at2"/>
<keyword evidence="5 9" id="KW-0671">Queuosine biosynthesis</keyword>
<feature type="binding site" evidence="9">
    <location>
        <position position="242"/>
    </location>
    <ligand>
        <name>[4Fe-4S] cluster</name>
        <dbReference type="ChEBI" id="CHEBI:49883"/>
        <label>2</label>
    </ligand>
</feature>
<dbReference type="EMBL" id="SMZJ02000002">
    <property type="protein sequence ID" value="TWO33793.1"/>
    <property type="molecule type" value="Genomic_DNA"/>
</dbReference>
<feature type="binding site" evidence="9">
    <location>
        <begin position="239"/>
        <end position="240"/>
    </location>
    <ligand>
        <name>cob(II)alamin</name>
        <dbReference type="ChEBI" id="CHEBI:16304"/>
    </ligand>
</feature>
<comment type="subunit">
    <text evidence="9">Monomer.</text>
</comment>
<evidence type="ECO:0000256" key="2">
    <source>
        <dbReference type="ARBA" id="ARBA00022490"/>
    </source>
</evidence>
<dbReference type="Gene3D" id="3.30.70.20">
    <property type="match status" value="1"/>
</dbReference>
<dbReference type="UniPathway" id="UPA00392"/>
<gene>
    <name evidence="9 11" type="primary">queG</name>
    <name evidence="11" type="ORF">E1J38_003180</name>
</gene>
<feature type="binding site" evidence="9">
    <location>
        <position position="189"/>
    </location>
    <ligand>
        <name>[4Fe-4S] cluster</name>
        <dbReference type="ChEBI" id="CHEBI:49883"/>
        <label>1</label>
    </ligand>
</feature>
<dbReference type="PROSITE" id="PS51379">
    <property type="entry name" value="4FE4S_FER_2"/>
    <property type="match status" value="1"/>
</dbReference>
<keyword evidence="2 9" id="KW-0963">Cytoplasm</keyword>
<evidence type="ECO:0000256" key="6">
    <source>
        <dbReference type="ARBA" id="ARBA00023002"/>
    </source>
</evidence>
<evidence type="ECO:0000256" key="3">
    <source>
        <dbReference type="ARBA" id="ARBA00022694"/>
    </source>
</evidence>
<keyword evidence="3 9" id="KW-0819">tRNA processing</keyword>
<keyword evidence="8 9" id="KW-0411">Iron-sulfur</keyword>
<dbReference type="PROSITE" id="PS00198">
    <property type="entry name" value="4FE4S_FER_1"/>
    <property type="match status" value="1"/>
</dbReference>
<comment type="cofactor">
    <cofactor evidence="9">
        <name>[4Fe-4S] cluster</name>
        <dbReference type="ChEBI" id="CHEBI:49883"/>
    </cofactor>
    <text evidence="9">Binds 2 [4Fe-4S] clusters per monomer.</text>
</comment>
<feature type="binding site" evidence="9">
    <location>
        <position position="212"/>
    </location>
    <ligand>
        <name>[4Fe-4S] cluster</name>
        <dbReference type="ChEBI" id="CHEBI:49883"/>
        <label>2</label>
    </ligand>
</feature>
<dbReference type="InterPro" id="IPR017896">
    <property type="entry name" value="4Fe4S_Fe-S-bd"/>
</dbReference>
<feature type="active site" description="Proton donor" evidence="9">
    <location>
        <position position="132"/>
    </location>
</feature>
<feature type="binding site" evidence="9">
    <location>
        <position position="214"/>
    </location>
    <ligand>
        <name>cob(II)alamin</name>
        <dbReference type="ChEBI" id="CHEBI:16304"/>
    </ligand>
</feature>